<protein>
    <submittedName>
        <fullName evidence="2">RidA family protein</fullName>
    </submittedName>
</protein>
<dbReference type="EMBL" id="JAFKCZ010000008">
    <property type="protein sequence ID" value="MBN7797389.1"/>
    <property type="molecule type" value="Genomic_DNA"/>
</dbReference>
<evidence type="ECO:0000313" key="3">
    <source>
        <dbReference type="Proteomes" id="UP000664303"/>
    </source>
</evidence>
<evidence type="ECO:0000256" key="1">
    <source>
        <dbReference type="ARBA" id="ARBA00010552"/>
    </source>
</evidence>
<dbReference type="InterPro" id="IPR035959">
    <property type="entry name" value="RutC-like_sf"/>
</dbReference>
<dbReference type="Pfam" id="PF01042">
    <property type="entry name" value="Ribonuc_L-PSP"/>
    <property type="match status" value="1"/>
</dbReference>
<dbReference type="PANTHER" id="PTHR11803:SF39">
    <property type="entry name" value="2-IMINOBUTANOATE_2-IMINOPROPANOATE DEAMINASE"/>
    <property type="match status" value="1"/>
</dbReference>
<reference evidence="2" key="1">
    <citation type="submission" date="2021-02" db="EMBL/GenBank/DDBJ databases">
        <title>PHA producing bacteria isolated from coastal sediment in Guangdong, Shenzhen.</title>
        <authorList>
            <person name="Zheng W."/>
            <person name="Yu S."/>
            <person name="Huang Y."/>
        </authorList>
    </citation>
    <scope>NUCLEOTIDE SEQUENCE</scope>
    <source>
        <strain evidence="2">TN14-10</strain>
    </source>
</reference>
<dbReference type="InterPro" id="IPR006175">
    <property type="entry name" value="YjgF/YER057c/UK114"/>
</dbReference>
<keyword evidence="3" id="KW-1185">Reference proteome</keyword>
<dbReference type="GO" id="GO:0005829">
    <property type="term" value="C:cytosol"/>
    <property type="evidence" value="ECO:0007669"/>
    <property type="project" value="TreeGrafter"/>
</dbReference>
<dbReference type="Gene3D" id="3.30.1330.40">
    <property type="entry name" value="RutC-like"/>
    <property type="match status" value="1"/>
</dbReference>
<dbReference type="PANTHER" id="PTHR11803">
    <property type="entry name" value="2-IMINOBUTANOATE/2-IMINOPROPANOATE DEAMINASE RIDA"/>
    <property type="match status" value="1"/>
</dbReference>
<sequence>MGQSIVKKYAVGDEVFLPSGTVAPFSEAYISGSLVFISGQLAFDKYGELNGGKADEQTLICLANIDRILSKIDLTAKDIIKVTAWLTDPEDFADFNKAYVQYFGSHRPSRSTVCSGLMLPGARVEIEAIAAV</sequence>
<dbReference type="InterPro" id="IPR019897">
    <property type="entry name" value="RidA_CS"/>
</dbReference>
<gene>
    <name evidence="2" type="ORF">JYP50_12345</name>
</gene>
<dbReference type="Proteomes" id="UP000664303">
    <property type="component" value="Unassembled WGS sequence"/>
</dbReference>
<dbReference type="GO" id="GO:0019239">
    <property type="term" value="F:deaminase activity"/>
    <property type="evidence" value="ECO:0007669"/>
    <property type="project" value="TreeGrafter"/>
</dbReference>
<comment type="similarity">
    <text evidence="1">Belongs to the RutC family.</text>
</comment>
<organism evidence="2 3">
    <name type="scientific">Parahaliea mediterranea</name>
    <dbReference type="NCBI Taxonomy" id="651086"/>
    <lineage>
        <taxon>Bacteria</taxon>
        <taxon>Pseudomonadati</taxon>
        <taxon>Pseudomonadota</taxon>
        <taxon>Gammaproteobacteria</taxon>
        <taxon>Cellvibrionales</taxon>
        <taxon>Halieaceae</taxon>
        <taxon>Parahaliea</taxon>
    </lineage>
</organism>
<dbReference type="PROSITE" id="PS01094">
    <property type="entry name" value="UPF0076"/>
    <property type="match status" value="1"/>
</dbReference>
<comment type="caution">
    <text evidence="2">The sequence shown here is derived from an EMBL/GenBank/DDBJ whole genome shotgun (WGS) entry which is preliminary data.</text>
</comment>
<accession>A0A939DFT7</accession>
<name>A0A939DFT7_9GAMM</name>
<dbReference type="AlphaFoldDB" id="A0A939DFT7"/>
<dbReference type="SUPFAM" id="SSF55298">
    <property type="entry name" value="YjgF-like"/>
    <property type="match status" value="1"/>
</dbReference>
<evidence type="ECO:0000313" key="2">
    <source>
        <dbReference type="EMBL" id="MBN7797389.1"/>
    </source>
</evidence>
<proteinExistence type="inferred from homology"/>
<dbReference type="CDD" id="cd00448">
    <property type="entry name" value="YjgF_YER057c_UK114_family"/>
    <property type="match status" value="1"/>
</dbReference>